<feature type="compositionally biased region" description="Basic residues" evidence="2">
    <location>
        <begin position="1"/>
        <end position="14"/>
    </location>
</feature>
<dbReference type="EMBL" id="JBBPFD010000002">
    <property type="protein sequence ID" value="KAK7940556.1"/>
    <property type="molecule type" value="Genomic_DNA"/>
</dbReference>
<dbReference type="GO" id="GO:0008017">
    <property type="term" value="F:microtubule binding"/>
    <property type="evidence" value="ECO:0007669"/>
    <property type="project" value="InterPro"/>
</dbReference>
<evidence type="ECO:0008006" key="5">
    <source>
        <dbReference type="Google" id="ProtNLM"/>
    </source>
</evidence>
<dbReference type="AlphaFoldDB" id="A0AAW0PXZ2"/>
<gene>
    <name evidence="3" type="ORF">WMY93_003882</name>
</gene>
<dbReference type="GO" id="GO:0031267">
    <property type="term" value="F:small GTPase binding"/>
    <property type="evidence" value="ECO:0007669"/>
    <property type="project" value="InterPro"/>
</dbReference>
<feature type="coiled-coil region" evidence="1">
    <location>
        <begin position="24"/>
        <end position="51"/>
    </location>
</feature>
<keyword evidence="1" id="KW-0175">Coiled coil</keyword>
<dbReference type="GO" id="GO:0005794">
    <property type="term" value="C:Golgi apparatus"/>
    <property type="evidence" value="ECO:0007669"/>
    <property type="project" value="TreeGrafter"/>
</dbReference>
<dbReference type="GO" id="GO:0005874">
    <property type="term" value="C:microtubule"/>
    <property type="evidence" value="ECO:0007669"/>
    <property type="project" value="TreeGrafter"/>
</dbReference>
<dbReference type="InterPro" id="IPR039308">
    <property type="entry name" value="GAS8"/>
</dbReference>
<proteinExistence type="predicted"/>
<keyword evidence="4" id="KW-1185">Reference proteome</keyword>
<evidence type="ECO:0000256" key="1">
    <source>
        <dbReference type="SAM" id="Coils"/>
    </source>
</evidence>
<protein>
    <recommendedName>
        <fullName evidence="5">Growth arrest-specific protein 8</fullName>
    </recommendedName>
</protein>
<evidence type="ECO:0000313" key="4">
    <source>
        <dbReference type="Proteomes" id="UP001460270"/>
    </source>
</evidence>
<comment type="caution">
    <text evidence="3">The sequence shown here is derived from an EMBL/GenBank/DDBJ whole genome shotgun (WGS) entry which is preliminary data.</text>
</comment>
<evidence type="ECO:0000256" key="2">
    <source>
        <dbReference type="SAM" id="MobiDB-lite"/>
    </source>
</evidence>
<dbReference type="Proteomes" id="UP001460270">
    <property type="component" value="Unassembled WGS sequence"/>
</dbReference>
<dbReference type="PANTHER" id="PTHR31543">
    <property type="entry name" value="DYNEIN REGULATORY COMPLEX SUBUNIT 4"/>
    <property type="match status" value="1"/>
</dbReference>
<accession>A0AAW0PXZ2</accession>
<evidence type="ECO:0000313" key="3">
    <source>
        <dbReference type="EMBL" id="KAK7940556.1"/>
    </source>
</evidence>
<reference evidence="4" key="1">
    <citation type="submission" date="2024-04" db="EMBL/GenBank/DDBJ databases">
        <title>Salinicola lusitanus LLJ914,a marine bacterium isolated from the Okinawa Trough.</title>
        <authorList>
            <person name="Li J."/>
        </authorList>
    </citation>
    <scope>NUCLEOTIDE SEQUENCE [LARGE SCALE GENOMIC DNA]</scope>
</reference>
<sequence length="137" mass="16428">MPPKKSKKKDKKGKASVADGGVTKDELWDQMMALREELEQTKRQKDYFRHERDNCMASWENAKMRLEQQQDLSRERLRFKEELENNLQDEIKKVHGQLQHVQLEHYNAISELKIEAAASQRQRMKEFVKRELLCTRK</sequence>
<dbReference type="GO" id="GO:0048870">
    <property type="term" value="P:cell motility"/>
    <property type="evidence" value="ECO:0007669"/>
    <property type="project" value="InterPro"/>
</dbReference>
<organism evidence="3 4">
    <name type="scientific">Mugilogobius chulae</name>
    <name type="common">yellowstripe goby</name>
    <dbReference type="NCBI Taxonomy" id="88201"/>
    <lineage>
        <taxon>Eukaryota</taxon>
        <taxon>Metazoa</taxon>
        <taxon>Chordata</taxon>
        <taxon>Craniata</taxon>
        <taxon>Vertebrata</taxon>
        <taxon>Euteleostomi</taxon>
        <taxon>Actinopterygii</taxon>
        <taxon>Neopterygii</taxon>
        <taxon>Teleostei</taxon>
        <taxon>Neoteleostei</taxon>
        <taxon>Acanthomorphata</taxon>
        <taxon>Gobiaria</taxon>
        <taxon>Gobiiformes</taxon>
        <taxon>Gobioidei</taxon>
        <taxon>Gobiidae</taxon>
        <taxon>Gobionellinae</taxon>
        <taxon>Mugilogobius</taxon>
    </lineage>
</organism>
<feature type="region of interest" description="Disordered" evidence="2">
    <location>
        <begin position="1"/>
        <end position="22"/>
    </location>
</feature>
<dbReference type="PANTHER" id="PTHR31543:SF0">
    <property type="entry name" value="DYNEIN REGULATORY COMPLEX SUBUNIT 4"/>
    <property type="match status" value="1"/>
</dbReference>
<name>A0AAW0PXZ2_9GOBI</name>